<sequence>MAITGVDGNVTIPAGAGIVGVTNLHIFEWSADIQQEVVDDSNFEGSDNWKTKVATMHHLIGTCRGTIVKDSALSIGDFGTQNAPAIANFLLQSHSGTSTNAQYDFSGIISNINTVVVKTDRAFITLSFESSGDVTVTPRADT</sequence>
<evidence type="ECO:0000313" key="1">
    <source>
        <dbReference type="EMBL" id="KKN19683.1"/>
    </source>
</evidence>
<proteinExistence type="predicted"/>
<gene>
    <name evidence="1" type="ORF">LCGC14_0943270</name>
</gene>
<protein>
    <submittedName>
        <fullName evidence="1">Uncharacterized protein</fullName>
    </submittedName>
</protein>
<dbReference type="AlphaFoldDB" id="A0A0F9RQR3"/>
<comment type="caution">
    <text evidence="1">The sequence shown here is derived from an EMBL/GenBank/DDBJ whole genome shotgun (WGS) entry which is preliminary data.</text>
</comment>
<dbReference type="EMBL" id="LAZR01003311">
    <property type="protein sequence ID" value="KKN19683.1"/>
    <property type="molecule type" value="Genomic_DNA"/>
</dbReference>
<name>A0A0F9RQR3_9ZZZZ</name>
<organism evidence="1">
    <name type="scientific">marine sediment metagenome</name>
    <dbReference type="NCBI Taxonomy" id="412755"/>
    <lineage>
        <taxon>unclassified sequences</taxon>
        <taxon>metagenomes</taxon>
        <taxon>ecological metagenomes</taxon>
    </lineage>
</organism>
<reference evidence="1" key="1">
    <citation type="journal article" date="2015" name="Nature">
        <title>Complex archaea that bridge the gap between prokaryotes and eukaryotes.</title>
        <authorList>
            <person name="Spang A."/>
            <person name="Saw J.H."/>
            <person name="Jorgensen S.L."/>
            <person name="Zaremba-Niedzwiedzka K."/>
            <person name="Martijn J."/>
            <person name="Lind A.E."/>
            <person name="van Eijk R."/>
            <person name="Schleper C."/>
            <person name="Guy L."/>
            <person name="Ettema T.J."/>
        </authorList>
    </citation>
    <scope>NUCLEOTIDE SEQUENCE</scope>
</reference>
<accession>A0A0F9RQR3</accession>